<dbReference type="OrthoDB" id="433768at2759"/>
<dbReference type="EMBL" id="CAMXCT030001646">
    <property type="protein sequence ID" value="CAL4779213.1"/>
    <property type="molecule type" value="Genomic_DNA"/>
</dbReference>
<reference evidence="2 3" key="2">
    <citation type="submission" date="2024-05" db="EMBL/GenBank/DDBJ databases">
        <authorList>
            <person name="Chen Y."/>
            <person name="Shah S."/>
            <person name="Dougan E. K."/>
            <person name="Thang M."/>
            <person name="Chan C."/>
        </authorList>
    </citation>
    <scope>NUCLEOTIDE SEQUENCE [LARGE SCALE GENOMIC DNA]</scope>
</reference>
<keyword evidence="2" id="KW-0695">RNA-directed DNA polymerase</keyword>
<comment type="caution">
    <text evidence="1">The sequence shown here is derived from an EMBL/GenBank/DDBJ whole genome shotgun (WGS) entry which is preliminary data.</text>
</comment>
<keyword evidence="3" id="KW-1185">Reference proteome</keyword>
<dbReference type="Gene3D" id="3.40.50.720">
    <property type="entry name" value="NAD(P)-binding Rossmann-like Domain"/>
    <property type="match status" value="1"/>
</dbReference>
<dbReference type="EMBL" id="CAMXCT010001646">
    <property type="protein sequence ID" value="CAI3991901.1"/>
    <property type="molecule type" value="Genomic_DNA"/>
</dbReference>
<sequence>MGEKRRTALAGQVSMGSSAEVLDDGYTGSKDTKINLQSNSLFSSATNCIVWSLPMSQLTYLVYLIELLKFCDDLKNIPERVAFLVMTKGVMARHTGEMVPSQCTGALGTTVWAVCRTIRLESPKLLVCTVDMPSSADVHEMTDCIRAAQLDPGPRNEISFIIDRTNQLGKRPY</sequence>
<evidence type="ECO:0000313" key="2">
    <source>
        <dbReference type="EMBL" id="CAL4779213.1"/>
    </source>
</evidence>
<protein>
    <submittedName>
        <fullName evidence="2">Reverse transcriptase Ty1/copia-type domain-containing protein</fullName>
    </submittedName>
</protein>
<proteinExistence type="predicted"/>
<dbReference type="EMBL" id="CAMXCT020001646">
    <property type="protein sequence ID" value="CAL1145276.1"/>
    <property type="molecule type" value="Genomic_DNA"/>
</dbReference>
<evidence type="ECO:0000313" key="3">
    <source>
        <dbReference type="Proteomes" id="UP001152797"/>
    </source>
</evidence>
<gene>
    <name evidence="1" type="ORF">C1SCF055_LOCUS18767</name>
</gene>
<dbReference type="GO" id="GO:0003964">
    <property type="term" value="F:RNA-directed DNA polymerase activity"/>
    <property type="evidence" value="ECO:0007669"/>
    <property type="project" value="UniProtKB-KW"/>
</dbReference>
<keyword evidence="2" id="KW-0808">Transferase</keyword>
<evidence type="ECO:0000313" key="1">
    <source>
        <dbReference type="EMBL" id="CAI3991901.1"/>
    </source>
</evidence>
<keyword evidence="2" id="KW-0548">Nucleotidyltransferase</keyword>
<name>A0A9P1CKI5_9DINO</name>
<organism evidence="1">
    <name type="scientific">Cladocopium goreaui</name>
    <dbReference type="NCBI Taxonomy" id="2562237"/>
    <lineage>
        <taxon>Eukaryota</taxon>
        <taxon>Sar</taxon>
        <taxon>Alveolata</taxon>
        <taxon>Dinophyceae</taxon>
        <taxon>Suessiales</taxon>
        <taxon>Symbiodiniaceae</taxon>
        <taxon>Cladocopium</taxon>
    </lineage>
</organism>
<dbReference type="Proteomes" id="UP001152797">
    <property type="component" value="Unassembled WGS sequence"/>
</dbReference>
<dbReference type="AlphaFoldDB" id="A0A9P1CKI5"/>
<reference evidence="1" key="1">
    <citation type="submission" date="2022-10" db="EMBL/GenBank/DDBJ databases">
        <authorList>
            <person name="Chen Y."/>
            <person name="Dougan E. K."/>
            <person name="Chan C."/>
            <person name="Rhodes N."/>
            <person name="Thang M."/>
        </authorList>
    </citation>
    <scope>NUCLEOTIDE SEQUENCE</scope>
</reference>
<accession>A0A9P1CKI5</accession>